<dbReference type="RefSeq" id="WP_183167308.1">
    <property type="nucleotide sequence ID" value="NZ_JACHXI010000015.1"/>
</dbReference>
<dbReference type="Gene3D" id="3.20.20.80">
    <property type="entry name" value="Glycosidases"/>
    <property type="match status" value="1"/>
</dbReference>
<dbReference type="InterPro" id="IPR006047">
    <property type="entry name" value="GH13_cat_dom"/>
</dbReference>
<dbReference type="Proteomes" id="UP000549250">
    <property type="component" value="Unassembled WGS sequence"/>
</dbReference>
<dbReference type="GO" id="GO:0004556">
    <property type="term" value="F:alpha-amylase activity"/>
    <property type="evidence" value="ECO:0007669"/>
    <property type="project" value="TreeGrafter"/>
</dbReference>
<sequence>MTQDWRRDAAIYQIYPRSFQDSNGDGIGDLQGIRERLPYVASLGVDAIWISPFVRSPMKDFGYDVEDYCAIEPMFGDLTVFDALLADAHELGLKVLMDQVWNHTSDQHPWFRESRENRDNPKADWYVWQDPALDGGPPNNWRATFGGSAWQFDDIRRQYYLHNFLDSQPDLNWYNPQVRQAILQVGRFWLDRGVDGFRLDVINFLAYDRSLADNPERPPDVPRPAGAGHTDPYFERINRGTVCRPETLEMLGDIRQMADDYPGTVLLGEISSAEDSLADAADYVRDGRLHLAYNASLISDEPFTAIGLHNLLTRTLELFPHHQLCWTFGTHDFPRLKGRWIRSSQHEAILEQRLDVLLISLLVGLPGACCIYQGDELGLTQAQLTFEDLRDPYGIANWPNLHGRDGCRTPMPWQATLPHGGFSQARSSWLPMPAEHLPLAVDRQQGEAGSLLNTYRRMLLWRRHMPALRGGETKLFSPQGNVLIFERGDGENRILCIYNFAPEPATLDLSTLPDANSCYKLCEEVSPEARLNAQALQLPAFGVSFLFA</sequence>
<evidence type="ECO:0000313" key="6">
    <source>
        <dbReference type="Proteomes" id="UP000549250"/>
    </source>
</evidence>
<dbReference type="InterPro" id="IPR017853">
    <property type="entry name" value="GH"/>
</dbReference>
<dbReference type="FunFam" id="3.90.400.10:FF:000002">
    <property type="entry name" value="Sucrose isomerase"/>
    <property type="match status" value="1"/>
</dbReference>
<evidence type="ECO:0000256" key="1">
    <source>
        <dbReference type="ARBA" id="ARBA00008061"/>
    </source>
</evidence>
<dbReference type="InterPro" id="IPR013780">
    <property type="entry name" value="Glyco_hydro_b"/>
</dbReference>
<proteinExistence type="inferred from homology"/>
<dbReference type="Pfam" id="PF00128">
    <property type="entry name" value="Alpha-amylase"/>
    <property type="match status" value="1"/>
</dbReference>
<dbReference type="EMBL" id="JACHXI010000015">
    <property type="protein sequence ID" value="MBB3104446.1"/>
    <property type="molecule type" value="Genomic_DNA"/>
</dbReference>
<dbReference type="EC" id="3.2.1.20" evidence="5"/>
<keyword evidence="3 5" id="KW-0326">Glycosidase</keyword>
<dbReference type="InterPro" id="IPR045857">
    <property type="entry name" value="O16G_dom_2"/>
</dbReference>
<feature type="domain" description="Glycosyl hydrolase family 13 catalytic" evidence="4">
    <location>
        <begin position="13"/>
        <end position="408"/>
    </location>
</feature>
<comment type="caution">
    <text evidence="5">The sequence shown here is derived from an EMBL/GenBank/DDBJ whole genome shotgun (WGS) entry which is preliminary data.</text>
</comment>
<keyword evidence="2 5" id="KW-0378">Hydrolase</keyword>
<dbReference type="Gene3D" id="3.90.400.10">
    <property type="entry name" value="Oligo-1,6-glucosidase, Domain 2"/>
    <property type="match status" value="1"/>
</dbReference>
<evidence type="ECO:0000256" key="2">
    <source>
        <dbReference type="ARBA" id="ARBA00022801"/>
    </source>
</evidence>
<dbReference type="SUPFAM" id="SSF51445">
    <property type="entry name" value="(Trans)glycosidases"/>
    <property type="match status" value="1"/>
</dbReference>
<evidence type="ECO:0000256" key="3">
    <source>
        <dbReference type="ARBA" id="ARBA00023295"/>
    </source>
</evidence>
<reference evidence="5 6" key="1">
    <citation type="submission" date="2020-08" db="EMBL/GenBank/DDBJ databases">
        <title>Genomic Encyclopedia of Type Strains, Phase III (KMG-III): the genomes of soil and plant-associated and newly described type strains.</title>
        <authorList>
            <person name="Whitman W."/>
        </authorList>
    </citation>
    <scope>NUCLEOTIDE SEQUENCE [LARGE SCALE GENOMIC DNA]</scope>
    <source>
        <strain evidence="5 6">CECT 4462</strain>
    </source>
</reference>
<dbReference type="Gene3D" id="2.60.40.1180">
    <property type="entry name" value="Golgi alpha-mannosidase II"/>
    <property type="match status" value="1"/>
</dbReference>
<dbReference type="PANTHER" id="PTHR10357:SF179">
    <property type="entry name" value="NEUTRAL AND BASIC AMINO ACID TRANSPORT PROTEIN RBAT"/>
    <property type="match status" value="1"/>
</dbReference>
<comment type="similarity">
    <text evidence="1">Belongs to the glycosyl hydrolase 13 family.</text>
</comment>
<accession>A0A839T7L0</accession>
<dbReference type="GO" id="GO:0009313">
    <property type="term" value="P:oligosaccharide catabolic process"/>
    <property type="evidence" value="ECO:0007669"/>
    <property type="project" value="TreeGrafter"/>
</dbReference>
<dbReference type="SMART" id="SM00642">
    <property type="entry name" value="Aamy"/>
    <property type="match status" value="1"/>
</dbReference>
<evidence type="ECO:0000259" key="4">
    <source>
        <dbReference type="SMART" id="SM00642"/>
    </source>
</evidence>
<protein>
    <submittedName>
        <fullName evidence="5">Alpha-glucosidase</fullName>
        <ecNumber evidence="5">3.2.1.20</ecNumber>
    </submittedName>
</protein>
<evidence type="ECO:0000313" key="5">
    <source>
        <dbReference type="EMBL" id="MBB3104446.1"/>
    </source>
</evidence>
<keyword evidence="6" id="KW-1185">Reference proteome</keyword>
<dbReference type="GO" id="GO:0004558">
    <property type="term" value="F:alpha-1,4-glucosidase activity"/>
    <property type="evidence" value="ECO:0007669"/>
    <property type="project" value="UniProtKB-EC"/>
</dbReference>
<dbReference type="SUPFAM" id="SSF51011">
    <property type="entry name" value="Glycosyl hydrolase domain"/>
    <property type="match status" value="1"/>
</dbReference>
<dbReference type="PANTHER" id="PTHR10357">
    <property type="entry name" value="ALPHA-AMYLASE FAMILY MEMBER"/>
    <property type="match status" value="1"/>
</dbReference>
<name>A0A839T7L0_AZOMA</name>
<organism evidence="5 6">
    <name type="scientific">Azomonas macrocytogenes</name>
    <name type="common">Azotobacter macrocytogenes</name>
    <dbReference type="NCBI Taxonomy" id="69962"/>
    <lineage>
        <taxon>Bacteria</taxon>
        <taxon>Pseudomonadati</taxon>
        <taxon>Pseudomonadota</taxon>
        <taxon>Gammaproteobacteria</taxon>
        <taxon>Pseudomonadales</taxon>
        <taxon>Pseudomonadaceae</taxon>
        <taxon>Azomonas</taxon>
    </lineage>
</organism>
<dbReference type="CDD" id="cd11330">
    <property type="entry name" value="AmyAc_OligoGlu"/>
    <property type="match status" value="1"/>
</dbReference>
<dbReference type="AlphaFoldDB" id="A0A839T7L0"/>
<gene>
    <name evidence="5" type="ORF">FHR87_002862</name>
</gene>